<dbReference type="EC" id="2.1.1.63" evidence="3"/>
<dbReference type="PANTHER" id="PTHR10815">
    <property type="entry name" value="METHYLATED-DNA--PROTEIN-CYSTEINE METHYLTRANSFERASE"/>
    <property type="match status" value="1"/>
</dbReference>
<accession>I2PXZ6</accession>
<dbReference type="PANTHER" id="PTHR10815:SF13">
    <property type="entry name" value="METHYLATED-DNA--PROTEIN-CYSTEINE METHYLTRANSFERASE"/>
    <property type="match status" value="1"/>
</dbReference>
<comment type="similarity">
    <text evidence="2">Belongs to the MGMT family.</text>
</comment>
<comment type="catalytic activity">
    <reaction evidence="8">
        <text>a 6-O-methyl-2'-deoxyguanosine in DNA + L-cysteinyl-[protein] = S-methyl-L-cysteinyl-[protein] + a 2'-deoxyguanosine in DNA</text>
        <dbReference type="Rhea" id="RHEA:24000"/>
        <dbReference type="Rhea" id="RHEA-COMP:10131"/>
        <dbReference type="Rhea" id="RHEA-COMP:10132"/>
        <dbReference type="Rhea" id="RHEA-COMP:11367"/>
        <dbReference type="Rhea" id="RHEA-COMP:11368"/>
        <dbReference type="ChEBI" id="CHEBI:29950"/>
        <dbReference type="ChEBI" id="CHEBI:82612"/>
        <dbReference type="ChEBI" id="CHEBI:85445"/>
        <dbReference type="ChEBI" id="CHEBI:85448"/>
        <dbReference type="EC" id="2.1.1.63"/>
    </reaction>
</comment>
<evidence type="ECO:0000256" key="6">
    <source>
        <dbReference type="ARBA" id="ARBA00022763"/>
    </source>
</evidence>
<evidence type="ECO:0000256" key="1">
    <source>
        <dbReference type="ARBA" id="ARBA00001286"/>
    </source>
</evidence>
<dbReference type="STRING" id="596152.DesU5LDRAFT_0697"/>
<dbReference type="CDD" id="cd06445">
    <property type="entry name" value="ATase"/>
    <property type="match status" value="1"/>
</dbReference>
<proteinExistence type="inferred from homology"/>
<comment type="catalytic activity">
    <reaction evidence="1">
        <text>a 4-O-methyl-thymidine in DNA + L-cysteinyl-[protein] = a thymidine in DNA + S-methyl-L-cysteinyl-[protein]</text>
        <dbReference type="Rhea" id="RHEA:53428"/>
        <dbReference type="Rhea" id="RHEA-COMP:10131"/>
        <dbReference type="Rhea" id="RHEA-COMP:10132"/>
        <dbReference type="Rhea" id="RHEA-COMP:13555"/>
        <dbReference type="Rhea" id="RHEA-COMP:13556"/>
        <dbReference type="ChEBI" id="CHEBI:29950"/>
        <dbReference type="ChEBI" id="CHEBI:82612"/>
        <dbReference type="ChEBI" id="CHEBI:137386"/>
        <dbReference type="ChEBI" id="CHEBI:137387"/>
        <dbReference type="EC" id="2.1.1.63"/>
    </reaction>
</comment>
<dbReference type="AlphaFoldDB" id="I2PXZ6"/>
<evidence type="ECO:0000259" key="9">
    <source>
        <dbReference type="Pfam" id="PF01035"/>
    </source>
</evidence>
<protein>
    <recommendedName>
        <fullName evidence="3">methylated-DNA--[protein]-cysteine S-methyltransferase</fullName>
        <ecNumber evidence="3">2.1.1.63</ecNumber>
    </recommendedName>
</protein>
<dbReference type="GO" id="GO:0003908">
    <property type="term" value="F:methylated-DNA-[protein]-cysteine S-methyltransferase activity"/>
    <property type="evidence" value="ECO:0007669"/>
    <property type="project" value="UniProtKB-EC"/>
</dbReference>
<dbReference type="InterPro" id="IPR036388">
    <property type="entry name" value="WH-like_DNA-bd_sf"/>
</dbReference>
<dbReference type="NCBIfam" id="TIGR00589">
    <property type="entry name" value="ogt"/>
    <property type="match status" value="1"/>
</dbReference>
<dbReference type="HOGENOM" id="CLU_000445_52_2_7"/>
<sequence>MTETCVAGRVALEIVWEAGEVVSLHLTWAEGREPTLATDAGRALQAALTRYVAGEPPDWPDLPLRWDGLTPFARRVLAELAAVPYGQKVSYGWLAARAGSPRAARAVGRVMGSIRFPLVIPCHRVVATNGLGGFGPGPEMKKYLLACEGALEE</sequence>
<gene>
    <name evidence="10" type="ORF">DesU5LDRAFT_0697</name>
</gene>
<dbReference type="Gene3D" id="1.10.10.10">
    <property type="entry name" value="Winged helix-like DNA-binding domain superfamily/Winged helix DNA-binding domain"/>
    <property type="match status" value="1"/>
</dbReference>
<dbReference type="GO" id="GO:0032259">
    <property type="term" value="P:methylation"/>
    <property type="evidence" value="ECO:0007669"/>
    <property type="project" value="UniProtKB-KW"/>
</dbReference>
<keyword evidence="6" id="KW-0227">DNA damage</keyword>
<evidence type="ECO:0000256" key="8">
    <source>
        <dbReference type="ARBA" id="ARBA00049348"/>
    </source>
</evidence>
<evidence type="ECO:0000256" key="3">
    <source>
        <dbReference type="ARBA" id="ARBA00011918"/>
    </source>
</evidence>
<evidence type="ECO:0000313" key="10">
    <source>
        <dbReference type="EMBL" id="EIG52402.1"/>
    </source>
</evidence>
<evidence type="ECO:0000256" key="5">
    <source>
        <dbReference type="ARBA" id="ARBA00022679"/>
    </source>
</evidence>
<evidence type="ECO:0000256" key="4">
    <source>
        <dbReference type="ARBA" id="ARBA00022603"/>
    </source>
</evidence>
<dbReference type="EMBL" id="JH600068">
    <property type="protein sequence ID" value="EIG52402.1"/>
    <property type="molecule type" value="Genomic_DNA"/>
</dbReference>
<keyword evidence="4 10" id="KW-0489">Methyltransferase</keyword>
<keyword evidence="7" id="KW-0234">DNA repair</keyword>
<feature type="domain" description="Methylated-DNA-[protein]-cysteine S-methyltransferase DNA binding" evidence="9">
    <location>
        <begin position="71"/>
        <end position="149"/>
    </location>
</feature>
<dbReference type="eggNOG" id="COG0350">
    <property type="taxonomic scope" value="Bacteria"/>
</dbReference>
<dbReference type="SUPFAM" id="SSF46767">
    <property type="entry name" value="Methylated DNA-protein cysteine methyltransferase, C-terminal domain"/>
    <property type="match status" value="1"/>
</dbReference>
<dbReference type="InterPro" id="IPR014048">
    <property type="entry name" value="MethylDNA_cys_MeTrfase_DNA-bd"/>
</dbReference>
<name>I2PXZ6_9BACT</name>
<dbReference type="PROSITE" id="PS00374">
    <property type="entry name" value="MGMT"/>
    <property type="match status" value="1"/>
</dbReference>
<dbReference type="FunFam" id="1.10.10.10:FF:000214">
    <property type="entry name" value="Methylated-DNA--protein-cysteine methyltransferase"/>
    <property type="match status" value="1"/>
</dbReference>
<evidence type="ECO:0000256" key="2">
    <source>
        <dbReference type="ARBA" id="ARBA00008711"/>
    </source>
</evidence>
<dbReference type="InterPro" id="IPR036217">
    <property type="entry name" value="MethylDNA_cys_MeTrfase_DNAb"/>
</dbReference>
<organism evidence="10">
    <name type="scientific">Desulfovibrio sp. U5L</name>
    <dbReference type="NCBI Taxonomy" id="596152"/>
    <lineage>
        <taxon>Bacteria</taxon>
        <taxon>Pseudomonadati</taxon>
        <taxon>Thermodesulfobacteriota</taxon>
        <taxon>Desulfovibrionia</taxon>
        <taxon>Desulfovibrionales</taxon>
        <taxon>Desulfovibrionaceae</taxon>
        <taxon>Desulfovibrio</taxon>
    </lineage>
</organism>
<dbReference type="Pfam" id="PF01035">
    <property type="entry name" value="DNA_binding_1"/>
    <property type="match status" value="1"/>
</dbReference>
<evidence type="ECO:0000256" key="7">
    <source>
        <dbReference type="ARBA" id="ARBA00023204"/>
    </source>
</evidence>
<dbReference type="InterPro" id="IPR001497">
    <property type="entry name" value="MethylDNA_cys_MeTrfase_AS"/>
</dbReference>
<keyword evidence="5 10" id="KW-0808">Transferase</keyword>
<dbReference type="GO" id="GO:0006281">
    <property type="term" value="P:DNA repair"/>
    <property type="evidence" value="ECO:0007669"/>
    <property type="project" value="UniProtKB-KW"/>
</dbReference>
<dbReference type="OrthoDB" id="9802228at2"/>
<reference evidence="10" key="1">
    <citation type="submission" date="2011-11" db="EMBL/GenBank/DDBJ databases">
        <title>Improved High-Quality Draft sequence of Desulfovibrio sp. U5L.</title>
        <authorList>
            <consortium name="US DOE Joint Genome Institute"/>
            <person name="Lucas S."/>
            <person name="Han J."/>
            <person name="Lapidus A."/>
            <person name="Cheng J.-F."/>
            <person name="Goodwin L."/>
            <person name="Pitluck S."/>
            <person name="Peters L."/>
            <person name="Ovchinnikova G."/>
            <person name="Held B."/>
            <person name="Detter J.C."/>
            <person name="Han C."/>
            <person name="Tapia R."/>
            <person name="Land M."/>
            <person name="Hauser L."/>
            <person name="Kyrpides N."/>
            <person name="Ivanova N."/>
            <person name="Pagani I."/>
            <person name="Gabster J."/>
            <person name="Walker C."/>
            <person name="Stolyar S."/>
            <person name="Stahl D."/>
            <person name="Arkin A."/>
            <person name="Dehal P."/>
            <person name="Hazen T."/>
            <person name="Woyke T."/>
        </authorList>
    </citation>
    <scope>NUCLEOTIDE SEQUENCE [LARGE SCALE GENOMIC DNA]</scope>
    <source>
        <strain evidence="10">U5L</strain>
    </source>
</reference>